<dbReference type="EMBL" id="NBII01000001">
    <property type="protein sequence ID" value="PAV23843.1"/>
    <property type="molecule type" value="Genomic_DNA"/>
</dbReference>
<dbReference type="SMART" id="SM00066">
    <property type="entry name" value="GAL4"/>
    <property type="match status" value="1"/>
</dbReference>
<feature type="compositionally biased region" description="Low complexity" evidence="5">
    <location>
        <begin position="248"/>
        <end position="260"/>
    </location>
</feature>
<feature type="region of interest" description="Disordered" evidence="5">
    <location>
        <begin position="225"/>
        <end position="289"/>
    </location>
</feature>
<dbReference type="STRING" id="2282107.A0A286UW63"/>
<dbReference type="Gene3D" id="4.10.240.10">
    <property type="entry name" value="Zn(2)-C6 fungal-type DNA-binding domain"/>
    <property type="match status" value="1"/>
</dbReference>
<dbReference type="GO" id="GO:0008270">
    <property type="term" value="F:zinc ion binding"/>
    <property type="evidence" value="ECO:0007669"/>
    <property type="project" value="InterPro"/>
</dbReference>
<feature type="compositionally biased region" description="Basic and acidic residues" evidence="5">
    <location>
        <begin position="237"/>
        <end position="247"/>
    </location>
</feature>
<dbReference type="InterPro" id="IPR036864">
    <property type="entry name" value="Zn2-C6_fun-type_DNA-bd_sf"/>
</dbReference>
<protein>
    <recommendedName>
        <fullName evidence="6">Zn(2)-C6 fungal-type domain-containing protein</fullName>
    </recommendedName>
</protein>
<organism evidence="7 8">
    <name type="scientific">Pyrrhoderma noxium</name>
    <dbReference type="NCBI Taxonomy" id="2282107"/>
    <lineage>
        <taxon>Eukaryota</taxon>
        <taxon>Fungi</taxon>
        <taxon>Dikarya</taxon>
        <taxon>Basidiomycota</taxon>
        <taxon>Agaricomycotina</taxon>
        <taxon>Agaricomycetes</taxon>
        <taxon>Hymenochaetales</taxon>
        <taxon>Hymenochaetaceae</taxon>
        <taxon>Pyrrhoderma</taxon>
    </lineage>
</organism>
<evidence type="ECO:0000256" key="2">
    <source>
        <dbReference type="ARBA" id="ARBA00022723"/>
    </source>
</evidence>
<feature type="compositionally biased region" description="Polar residues" evidence="5">
    <location>
        <begin position="174"/>
        <end position="187"/>
    </location>
</feature>
<feature type="region of interest" description="Disordered" evidence="5">
    <location>
        <begin position="135"/>
        <end position="207"/>
    </location>
</feature>
<feature type="domain" description="Zn(2)-C6 fungal-type" evidence="6">
    <location>
        <begin position="189"/>
        <end position="219"/>
    </location>
</feature>
<evidence type="ECO:0000259" key="6">
    <source>
        <dbReference type="PROSITE" id="PS50048"/>
    </source>
</evidence>
<dbReference type="InterPro" id="IPR050987">
    <property type="entry name" value="AtrR-like"/>
</dbReference>
<dbReference type="GO" id="GO:0003677">
    <property type="term" value="F:DNA binding"/>
    <property type="evidence" value="ECO:0007669"/>
    <property type="project" value="UniProtKB-KW"/>
</dbReference>
<dbReference type="PANTHER" id="PTHR46910:SF3">
    <property type="entry name" value="HALOTOLERANCE PROTEIN 9-RELATED"/>
    <property type="match status" value="1"/>
</dbReference>
<evidence type="ECO:0000256" key="3">
    <source>
        <dbReference type="ARBA" id="ARBA00023125"/>
    </source>
</evidence>
<accession>A0A286UW63</accession>
<dbReference type="Proteomes" id="UP000217199">
    <property type="component" value="Unassembled WGS sequence"/>
</dbReference>
<keyword evidence="2" id="KW-0479">Metal-binding</keyword>
<dbReference type="GO" id="GO:0005634">
    <property type="term" value="C:nucleus"/>
    <property type="evidence" value="ECO:0007669"/>
    <property type="project" value="UniProtKB-SubCell"/>
</dbReference>
<dbReference type="CDD" id="cd00067">
    <property type="entry name" value="GAL4"/>
    <property type="match status" value="1"/>
</dbReference>
<dbReference type="InterPro" id="IPR001138">
    <property type="entry name" value="Zn2Cys6_DnaBD"/>
</dbReference>
<dbReference type="GO" id="GO:0000981">
    <property type="term" value="F:DNA-binding transcription factor activity, RNA polymerase II-specific"/>
    <property type="evidence" value="ECO:0007669"/>
    <property type="project" value="InterPro"/>
</dbReference>
<dbReference type="AlphaFoldDB" id="A0A286UW63"/>
<evidence type="ECO:0000256" key="5">
    <source>
        <dbReference type="SAM" id="MobiDB-lite"/>
    </source>
</evidence>
<sequence length="505" mass="55264">MNFGGMDIDLSPSVLVGRQDQPRDRSFDFQQMDISSYDMQRRHGFMHSSLSDPSYYGHASIPVSMPMSMSQQQMMFGENSFEFNNARANGIPYMNQGHFPEVHSSMHLPQKLALDPRATLAPISTDVSFSSMHDISPAEMTSPASHPSSSLFPSSNSSSAKPSPKSAPADTLTFGRTQPASGRQRTAQACEKCRDRKTKCSGTRPTCKRCSDRGLKCVWAPETRVRGPSRAPRPHRRVESGDGDVHDSPFSSTPHSLSRSRSPDSDKMNVGPFSAPPIQTTFPPISLPSHSVKRFEKNRKSMPEHELRALMNTGVNSILGMSIDVLPSTEGDGWDSVDTAEVETAENEAATLAFLRKRGNSVSVAHLSVYNKSEEEKKEAAPVFSPAFYSESPPSQAVSDGSCVSSPGAAITTELIESNGMEQVNFDPSAAQELHQPHPSYGLTNSINNMIKMVSNTNNDHAKDAYESHSFIHMAGDDQSTPRAHPASHNGHEDDMMHYLNTDAF</sequence>
<dbReference type="PROSITE" id="PS50048">
    <property type="entry name" value="ZN2_CY6_FUNGAL_2"/>
    <property type="match status" value="1"/>
</dbReference>
<comment type="caution">
    <text evidence="7">The sequence shown here is derived from an EMBL/GenBank/DDBJ whole genome shotgun (WGS) entry which is preliminary data.</text>
</comment>
<dbReference type="InParanoid" id="A0A286UW63"/>
<keyword evidence="3" id="KW-0238">DNA-binding</keyword>
<keyword evidence="4" id="KW-0539">Nucleus</keyword>
<comment type="subcellular location">
    <subcellularLocation>
        <location evidence="1">Nucleus</location>
    </subcellularLocation>
</comment>
<name>A0A286UW63_9AGAM</name>
<dbReference type="PANTHER" id="PTHR46910">
    <property type="entry name" value="TRANSCRIPTION FACTOR PDR1"/>
    <property type="match status" value="1"/>
</dbReference>
<dbReference type="OrthoDB" id="2441642at2759"/>
<evidence type="ECO:0000256" key="4">
    <source>
        <dbReference type="ARBA" id="ARBA00023242"/>
    </source>
</evidence>
<evidence type="ECO:0000313" key="8">
    <source>
        <dbReference type="Proteomes" id="UP000217199"/>
    </source>
</evidence>
<dbReference type="SUPFAM" id="SSF57701">
    <property type="entry name" value="Zn2/Cys6 DNA-binding domain"/>
    <property type="match status" value="1"/>
</dbReference>
<gene>
    <name evidence="7" type="ORF">PNOK_0091100</name>
</gene>
<keyword evidence="8" id="KW-1185">Reference proteome</keyword>
<dbReference type="Pfam" id="PF00172">
    <property type="entry name" value="Zn_clus"/>
    <property type="match status" value="1"/>
</dbReference>
<feature type="compositionally biased region" description="Low complexity" evidence="5">
    <location>
        <begin position="142"/>
        <end position="169"/>
    </location>
</feature>
<dbReference type="PROSITE" id="PS00463">
    <property type="entry name" value="ZN2_CY6_FUNGAL_1"/>
    <property type="match status" value="1"/>
</dbReference>
<evidence type="ECO:0000313" key="7">
    <source>
        <dbReference type="EMBL" id="PAV23843.1"/>
    </source>
</evidence>
<proteinExistence type="predicted"/>
<evidence type="ECO:0000256" key="1">
    <source>
        <dbReference type="ARBA" id="ARBA00004123"/>
    </source>
</evidence>
<reference evidence="7 8" key="1">
    <citation type="journal article" date="2017" name="Mol. Ecol.">
        <title>Comparative and population genomic landscape of Phellinus noxius: A hypervariable fungus causing root rot in trees.</title>
        <authorList>
            <person name="Chung C.L."/>
            <person name="Lee T.J."/>
            <person name="Akiba M."/>
            <person name="Lee H.H."/>
            <person name="Kuo T.H."/>
            <person name="Liu D."/>
            <person name="Ke H.M."/>
            <person name="Yokoi T."/>
            <person name="Roa M.B."/>
            <person name="Lu M.J."/>
            <person name="Chang Y.Y."/>
            <person name="Ann P.J."/>
            <person name="Tsai J.N."/>
            <person name="Chen C.Y."/>
            <person name="Tzean S.S."/>
            <person name="Ota Y."/>
            <person name="Hattori T."/>
            <person name="Sahashi N."/>
            <person name="Liou R.F."/>
            <person name="Kikuchi T."/>
            <person name="Tsai I.J."/>
        </authorList>
    </citation>
    <scope>NUCLEOTIDE SEQUENCE [LARGE SCALE GENOMIC DNA]</scope>
    <source>
        <strain evidence="7 8">FFPRI411160</strain>
    </source>
</reference>